<feature type="transmembrane region" description="Helical" evidence="1">
    <location>
        <begin position="32"/>
        <end position="54"/>
    </location>
</feature>
<keyword evidence="1" id="KW-1133">Transmembrane helix</keyword>
<accession>A0A0V8RTY8</accession>
<evidence type="ECO:0000313" key="3">
    <source>
        <dbReference type="Proteomes" id="UP000053352"/>
    </source>
</evidence>
<dbReference type="Pfam" id="PF06695">
    <property type="entry name" value="Sm_multidrug_ex"/>
    <property type="match status" value="1"/>
</dbReference>
<dbReference type="STRING" id="2309.CF15_00940"/>
<dbReference type="AlphaFoldDB" id="A0A0V8RTY8"/>
<organism evidence="2 3">
    <name type="scientific">Pyrodictium occultum</name>
    <dbReference type="NCBI Taxonomy" id="2309"/>
    <lineage>
        <taxon>Archaea</taxon>
        <taxon>Thermoproteota</taxon>
        <taxon>Thermoprotei</taxon>
        <taxon>Desulfurococcales</taxon>
        <taxon>Pyrodictiaceae</taxon>
        <taxon>Pyrodictium</taxon>
    </lineage>
</organism>
<evidence type="ECO:0000313" key="2">
    <source>
        <dbReference type="EMBL" id="KSW11453.1"/>
    </source>
</evidence>
<proteinExistence type="predicted"/>
<evidence type="ECO:0008006" key="4">
    <source>
        <dbReference type="Google" id="ProtNLM"/>
    </source>
</evidence>
<sequence>MDRTALMLALAGLLPGLEPRYAFPLLAVRLGLLPALAVAAAETLALALALPLVAERAWLLLVRWGGRLGIASRVTARIERAREKARRLVSRYGVPGLAVFVAIPLPVTGIYTGAVVAALLGVPRAKAGVALAAGGMAALLLVALPALGAGHLAG</sequence>
<feature type="transmembrane region" description="Helical" evidence="1">
    <location>
        <begin position="127"/>
        <end position="149"/>
    </location>
</feature>
<keyword evidence="1" id="KW-0812">Transmembrane</keyword>
<protein>
    <recommendedName>
        <fullName evidence="4">Ligand-binding protein SH3</fullName>
    </recommendedName>
</protein>
<dbReference type="Proteomes" id="UP000053352">
    <property type="component" value="Unassembled WGS sequence"/>
</dbReference>
<dbReference type="RefSeq" id="WP_058370125.1">
    <property type="nucleotide sequence ID" value="NZ_LNTB01000001.1"/>
</dbReference>
<comment type="caution">
    <text evidence="2">The sequence shown here is derived from an EMBL/GenBank/DDBJ whole genome shotgun (WGS) entry which is preliminary data.</text>
</comment>
<gene>
    <name evidence="2" type="ORF">CF15_00940</name>
</gene>
<evidence type="ECO:0000256" key="1">
    <source>
        <dbReference type="SAM" id="Phobius"/>
    </source>
</evidence>
<dbReference type="InterPro" id="IPR009577">
    <property type="entry name" value="Sm_multidrug_ex"/>
</dbReference>
<dbReference type="OrthoDB" id="18738at2157"/>
<keyword evidence="1" id="KW-0472">Membrane</keyword>
<dbReference type="EMBL" id="LNTB01000001">
    <property type="protein sequence ID" value="KSW11453.1"/>
    <property type="molecule type" value="Genomic_DNA"/>
</dbReference>
<keyword evidence="3" id="KW-1185">Reference proteome</keyword>
<reference evidence="2 3" key="1">
    <citation type="submission" date="2015-11" db="EMBL/GenBank/DDBJ databases">
        <title>Genome sequence of Pyrodictium occultum PL-19, a marine hyperthermophilic archaeon isolated from Volcano, Italy.</title>
        <authorList>
            <person name="Utturkar S."/>
            <person name="Huber H."/>
            <person name="Leptihn S."/>
            <person name="Brown S."/>
            <person name="Stetter K.O."/>
            <person name="Podar M."/>
        </authorList>
    </citation>
    <scope>NUCLEOTIDE SEQUENCE [LARGE SCALE GENOMIC DNA]</scope>
    <source>
        <strain evidence="2 3">PL-19</strain>
    </source>
</reference>
<feature type="transmembrane region" description="Helical" evidence="1">
    <location>
        <begin position="92"/>
        <end position="121"/>
    </location>
</feature>
<name>A0A0V8RTY8_PYROC</name>